<feature type="compositionally biased region" description="Low complexity" evidence="2">
    <location>
        <begin position="2009"/>
        <end position="2019"/>
    </location>
</feature>
<evidence type="ECO:0000313" key="5">
    <source>
        <dbReference type="Proteomes" id="UP000054248"/>
    </source>
</evidence>
<dbReference type="STRING" id="1051891.A0A0C3KRG8"/>
<dbReference type="GO" id="GO:0006897">
    <property type="term" value="P:endocytosis"/>
    <property type="evidence" value="ECO:0007669"/>
    <property type="project" value="TreeGrafter"/>
</dbReference>
<dbReference type="GO" id="GO:0005794">
    <property type="term" value="C:Golgi apparatus"/>
    <property type="evidence" value="ECO:0007669"/>
    <property type="project" value="TreeGrafter"/>
</dbReference>
<dbReference type="Pfam" id="PF20210">
    <property type="entry name" value="Laa1_Sip1_HTR5"/>
    <property type="match status" value="1"/>
</dbReference>
<evidence type="ECO:0000313" key="4">
    <source>
        <dbReference type="EMBL" id="KIO24038.1"/>
    </source>
</evidence>
<dbReference type="Gene3D" id="1.25.10.10">
    <property type="entry name" value="Leucine-rich Repeat Variant"/>
    <property type="match status" value="3"/>
</dbReference>
<dbReference type="InterPro" id="IPR057981">
    <property type="entry name" value="TPR_LAA1-like_C"/>
</dbReference>
<dbReference type="PANTHER" id="PTHR21663:SF0">
    <property type="entry name" value="HEAT REPEAT-CONTAINING PROTEIN 5B"/>
    <property type="match status" value="1"/>
</dbReference>
<dbReference type="PANTHER" id="PTHR21663">
    <property type="entry name" value="HYPOTHETICAL HEAT DOMAIN-CONTAINING"/>
    <property type="match status" value="1"/>
</dbReference>
<feature type="domain" description="LAA1-like C-terminal TPR repeats" evidence="3">
    <location>
        <begin position="1835"/>
        <end position="2009"/>
    </location>
</feature>
<feature type="region of interest" description="Disordered" evidence="2">
    <location>
        <begin position="2006"/>
        <end position="2025"/>
    </location>
</feature>
<feature type="region of interest" description="Disordered" evidence="2">
    <location>
        <begin position="264"/>
        <end position="285"/>
    </location>
</feature>
<dbReference type="GO" id="GO:0008104">
    <property type="term" value="P:intracellular protein localization"/>
    <property type="evidence" value="ECO:0007669"/>
    <property type="project" value="TreeGrafter"/>
</dbReference>
<evidence type="ECO:0000256" key="1">
    <source>
        <dbReference type="ARBA" id="ARBA00008304"/>
    </source>
</evidence>
<keyword evidence="5" id="KW-1185">Reference proteome</keyword>
<feature type="compositionally biased region" description="Basic and acidic residues" evidence="2">
    <location>
        <begin position="265"/>
        <end position="276"/>
    </location>
</feature>
<accession>A0A0C3KRG8</accession>
<evidence type="ECO:0000256" key="2">
    <source>
        <dbReference type="SAM" id="MobiDB-lite"/>
    </source>
</evidence>
<dbReference type="SUPFAM" id="SSF48371">
    <property type="entry name" value="ARM repeat"/>
    <property type="match status" value="2"/>
</dbReference>
<proteinExistence type="inferred from homology"/>
<sequence length="2025" mass="216880">MATTTPATDDLRIDESILSGDNADLALYKWLSKAERSAQSLNEEDLKITQNAFESCIIKLVTGASPYPTPGRSLRNLATRCLNVLYARGETKSRFDTLRTFLSNAGDVKASEGVKVACLWCIGEIMAASGSQILSLMTDISNATVRLFKTSSLPVLVRYHALLSLQKSLKTAGRGLTEAASKDVLKQTRYYMTDKALPVQRAAAQILAILHSENESIKTVAEVESLVTLCAKGLEQADQPTRRSFSLLVAQVLSLTQIERPVVSTEKKAPTKKDAAGDDEADGPVSTLAETTKPLMTAADMLAQISAHFNKPGASRKTRVGLFDFYVSLLMLLGPSWVETNYGVIVKHLITEIVIPVRQSTNTHDTSLVRKLVGILLRDLIGVRMLSEQGQIAAIKELSEGYLKKWPALLPGQVAPHHNAIVVALKEVAGLLQQLGNAPPPVQDALAEPLVHLLSHPNQSAQVAAAWCLRCFCFSTPLRLPKTVLSVVELLQRDITSLGTPPVTPEVGKRALGHANGLAALFAIIPDRPLYVSYDLSAKVFDMAIQLLKRAGEHDVAVAQVEVEVAWALISSLMALGPNFVRSHLPQLLVLWRNALPKPTSKDTSHATGRSAAEWTFLLRVREAALQAVLSFLRHNSPALVTLDVARRLASLLSNALAFANAFVGQPTEEIHDATSNLATREAMLRRRVYQCFAALGLSSATEVMQTTLLQSVVSLFASPDGYSGSSMQAAIASSTGNFSSIWAMTDGYAYGVTSTDRYSLKVFGKDEKGEGNAEETGERLNRDSVENAIDDLILAPIIGSCEHDTLALCRPQLVSEESAWPEPPPPMTGVVDAAIILFSMLLSAQDATSAARTINQIAQSIKSPKLERNLGRKAAIQMNATAALLFTLRHAVQSRQARDVLGGNQVAEALVGVLKDAILDGDVFLRKAGSEAIGRLANFSGTTFLSTQTKFLVDQVVSNRDPQARAGCALAFGAIYSQVGGLAAGPLLKTTVNVLMSLGNDPHPVVHFHALSALSQVATSASLSYGPYVSSTLGLIFKLYMASTHEPEGGSLSNANLAGDLPAYQVLCELIDALISVLGPELQEPNSTRNLVFNLAMDFWKEDDEGIQVEAIKCIQHFLMFGASSMDIPELVVGFRAHLLSSRRPLKMASINALYQLVQRDAFVMSKVGGDRLVEELFAMLDDDSAIDGVRNIILSWLQQTVLHNPSAWIDLCQRIMSRTTASQRVTDAASKTGVLQDDEAESLSVGMGGNQVAAGGPTSRWRTQLFSLRCLHQICLLVARSGRREHVDLPFARQQKLQPSTLLVSRVPDLIKMAFTASAAYVTEIRLEGLVVLQDVIEVFAKSPDPDYDDSLLLEQHQAPITAALTPAFSSDSAPEILSSAVQVCAAFVGCGVVKDVARMGRILKLLTSALEQSKESGTLKIGDVGELSPNASGMLRISTLKAWAQLQVASSHQAYLSAVVEPHRATLATLWISSLRDYASIRGDSEMLQDSASAAMDVSYSGMGREVLLPYYEASWSKILKAVANLMLGSDKAVLAAMDGQDASSQATPSTSRPKDEPAAYFFIIFGLVFEALTASSADANATPAALEAAVTALEALRSLVRPEYAGKAILEPSTFDELSNLFYRMAMTAAPIVQINLVAVLASLASSQKDKLMAGIKASGASEPFPGDSPLTHCLRICSYVLRQAVPSASGRGASGVSGSVEDRVALLTATFRAFTIIGDAFGPEKKEEVRAVAVALYTELLKDEHSTVDLTGPTLPSLKAILDATASPLTGPGLDKYQKLIHGLLSACLSHIDEMRGREGVAAAIKVKNNLLTSVLIVTVVPQNVKLSRTAVEHCCYVIAQKLEEGSGSEISFTAAHCAKTIMIAATAGNTILGHCVKLLIPGMIHYIANLASSMEENAEGGGQSPIQIQGIDEVLKAFVAFFNSVPDEHRARLLGVLLPLCVLLLDPARSPPAPLHSRTISHLLSFATTSPAAFKEATAKLGAPEREKLETSVRQAVGGGAKGAAAEKAAKPAISLRSF</sequence>
<dbReference type="InterPro" id="IPR040108">
    <property type="entry name" value="Laa1/Sip1/HEATR5"/>
</dbReference>
<dbReference type="InterPro" id="IPR046837">
    <property type="entry name" value="Laa1/Sip1/HEATR5-like_HEAT"/>
</dbReference>
<comment type="similarity">
    <text evidence="1">Belongs to the HEATR5 family.</text>
</comment>
<dbReference type="GO" id="GO:0016020">
    <property type="term" value="C:membrane"/>
    <property type="evidence" value="ECO:0007669"/>
    <property type="project" value="TreeGrafter"/>
</dbReference>
<dbReference type="EMBL" id="KN823070">
    <property type="protein sequence ID" value="KIO24038.1"/>
    <property type="molecule type" value="Genomic_DNA"/>
</dbReference>
<dbReference type="InterPro" id="IPR011989">
    <property type="entry name" value="ARM-like"/>
</dbReference>
<dbReference type="InterPro" id="IPR016024">
    <property type="entry name" value="ARM-type_fold"/>
</dbReference>
<gene>
    <name evidence="4" type="ORF">M407DRAFT_26568</name>
</gene>
<dbReference type="GO" id="GO:0030139">
    <property type="term" value="C:endocytic vesicle"/>
    <property type="evidence" value="ECO:0007669"/>
    <property type="project" value="TreeGrafter"/>
</dbReference>
<dbReference type="Pfam" id="PF25468">
    <property type="entry name" value="HEAT_HEATR5A"/>
    <property type="match status" value="1"/>
</dbReference>
<name>A0A0C3KRG8_9AGAM</name>
<dbReference type="GO" id="GO:0005829">
    <property type="term" value="C:cytosol"/>
    <property type="evidence" value="ECO:0007669"/>
    <property type="project" value="GOC"/>
</dbReference>
<organism evidence="4 5">
    <name type="scientific">Tulasnella calospora MUT 4182</name>
    <dbReference type="NCBI Taxonomy" id="1051891"/>
    <lineage>
        <taxon>Eukaryota</taxon>
        <taxon>Fungi</taxon>
        <taxon>Dikarya</taxon>
        <taxon>Basidiomycota</taxon>
        <taxon>Agaricomycotina</taxon>
        <taxon>Agaricomycetes</taxon>
        <taxon>Cantharellales</taxon>
        <taxon>Tulasnellaceae</taxon>
        <taxon>Tulasnella</taxon>
    </lineage>
</organism>
<dbReference type="Proteomes" id="UP000054248">
    <property type="component" value="Unassembled WGS sequence"/>
</dbReference>
<dbReference type="GO" id="GO:0042147">
    <property type="term" value="P:retrograde transport, endosome to Golgi"/>
    <property type="evidence" value="ECO:0007669"/>
    <property type="project" value="TreeGrafter"/>
</dbReference>
<reference evidence="5" key="2">
    <citation type="submission" date="2015-01" db="EMBL/GenBank/DDBJ databases">
        <title>Evolutionary Origins and Diversification of the Mycorrhizal Mutualists.</title>
        <authorList>
            <consortium name="DOE Joint Genome Institute"/>
            <consortium name="Mycorrhizal Genomics Consortium"/>
            <person name="Kohler A."/>
            <person name="Kuo A."/>
            <person name="Nagy L.G."/>
            <person name="Floudas D."/>
            <person name="Copeland A."/>
            <person name="Barry K.W."/>
            <person name="Cichocki N."/>
            <person name="Veneault-Fourrey C."/>
            <person name="LaButti K."/>
            <person name="Lindquist E.A."/>
            <person name="Lipzen A."/>
            <person name="Lundell T."/>
            <person name="Morin E."/>
            <person name="Murat C."/>
            <person name="Riley R."/>
            <person name="Ohm R."/>
            <person name="Sun H."/>
            <person name="Tunlid A."/>
            <person name="Henrissat B."/>
            <person name="Grigoriev I.V."/>
            <person name="Hibbett D.S."/>
            <person name="Martin F."/>
        </authorList>
    </citation>
    <scope>NUCLEOTIDE SEQUENCE [LARGE SCALE GENOMIC DNA]</scope>
    <source>
        <strain evidence="5">MUT 4182</strain>
    </source>
</reference>
<evidence type="ECO:0000259" key="3">
    <source>
        <dbReference type="Pfam" id="PF25808"/>
    </source>
</evidence>
<dbReference type="Pfam" id="PF25808">
    <property type="entry name" value="TPR_LAA1_C"/>
    <property type="match status" value="1"/>
</dbReference>
<reference evidence="4 5" key="1">
    <citation type="submission" date="2014-04" db="EMBL/GenBank/DDBJ databases">
        <authorList>
            <consortium name="DOE Joint Genome Institute"/>
            <person name="Kuo A."/>
            <person name="Girlanda M."/>
            <person name="Perotto S."/>
            <person name="Kohler A."/>
            <person name="Nagy L.G."/>
            <person name="Floudas D."/>
            <person name="Copeland A."/>
            <person name="Barry K.W."/>
            <person name="Cichocki N."/>
            <person name="Veneault-Fourrey C."/>
            <person name="LaButti K."/>
            <person name="Lindquist E.A."/>
            <person name="Lipzen A."/>
            <person name="Lundell T."/>
            <person name="Morin E."/>
            <person name="Murat C."/>
            <person name="Sun H."/>
            <person name="Tunlid A."/>
            <person name="Henrissat B."/>
            <person name="Grigoriev I.V."/>
            <person name="Hibbett D.S."/>
            <person name="Martin F."/>
            <person name="Nordberg H.P."/>
            <person name="Cantor M.N."/>
            <person name="Hua S.X."/>
        </authorList>
    </citation>
    <scope>NUCLEOTIDE SEQUENCE [LARGE SCALE GENOMIC DNA]</scope>
    <source>
        <strain evidence="4 5">MUT 4182</strain>
    </source>
</reference>
<dbReference type="OrthoDB" id="192608at2759"/>
<dbReference type="HOGENOM" id="CLU_000503_0_0_1"/>
<protein>
    <recommendedName>
        <fullName evidence="3">LAA1-like C-terminal TPR repeats domain-containing protein</fullName>
    </recommendedName>
</protein>